<evidence type="ECO:0000256" key="7">
    <source>
        <dbReference type="ARBA" id="ARBA00022777"/>
    </source>
</evidence>
<comment type="similarity">
    <text evidence="2">Belongs to the shikimate kinase family.</text>
</comment>
<comment type="caution">
    <text evidence="11">The sequence shown here is derived from an EMBL/GenBank/DDBJ whole genome shotgun (WGS) entry which is preliminary data.</text>
</comment>
<dbReference type="UniPathway" id="UPA00053">
    <property type="reaction ID" value="UER00088"/>
</dbReference>
<keyword evidence="6" id="KW-0547">Nucleotide-binding</keyword>
<dbReference type="HAMAP" id="MF_00109">
    <property type="entry name" value="Shikimate_kinase"/>
    <property type="match status" value="1"/>
</dbReference>
<evidence type="ECO:0000256" key="10">
    <source>
        <dbReference type="ARBA" id="ARBA00048567"/>
    </source>
</evidence>
<dbReference type="GO" id="GO:0004765">
    <property type="term" value="F:shikimate kinase activity"/>
    <property type="evidence" value="ECO:0007669"/>
    <property type="project" value="UniProtKB-EC"/>
</dbReference>
<dbReference type="EC" id="2.7.1.71" evidence="3"/>
<evidence type="ECO:0000256" key="6">
    <source>
        <dbReference type="ARBA" id="ARBA00022741"/>
    </source>
</evidence>
<evidence type="ECO:0000256" key="2">
    <source>
        <dbReference type="ARBA" id="ARBA00006997"/>
    </source>
</evidence>
<keyword evidence="9" id="KW-0057">Aromatic amino acid biosynthesis</keyword>
<keyword evidence="5" id="KW-0808">Transferase</keyword>
<name>A0A150IVW2_9EURY</name>
<evidence type="ECO:0000256" key="1">
    <source>
        <dbReference type="ARBA" id="ARBA00004842"/>
    </source>
</evidence>
<organism evidence="11 12">
    <name type="scientific">Candidatus Methanofastidiosum methylothiophilum</name>
    <dbReference type="NCBI Taxonomy" id="1705564"/>
    <lineage>
        <taxon>Archaea</taxon>
        <taxon>Methanobacteriati</taxon>
        <taxon>Methanobacteriota</taxon>
        <taxon>Stenosarchaea group</taxon>
        <taxon>Candidatus Methanofastidiosia</taxon>
        <taxon>Candidatus Methanofastidiosales</taxon>
        <taxon>Candidatus Methanofastidiosaceae</taxon>
        <taxon>Candidatus Methanofastidiosum</taxon>
    </lineage>
</organism>
<dbReference type="PROSITE" id="PS01128">
    <property type="entry name" value="SHIKIMATE_KINASE"/>
    <property type="match status" value="1"/>
</dbReference>
<comment type="catalytic activity">
    <reaction evidence="10">
        <text>shikimate + ATP = 3-phosphoshikimate + ADP + H(+)</text>
        <dbReference type="Rhea" id="RHEA:13121"/>
        <dbReference type="ChEBI" id="CHEBI:15378"/>
        <dbReference type="ChEBI" id="CHEBI:30616"/>
        <dbReference type="ChEBI" id="CHEBI:36208"/>
        <dbReference type="ChEBI" id="CHEBI:145989"/>
        <dbReference type="ChEBI" id="CHEBI:456216"/>
        <dbReference type="EC" id="2.7.1.71"/>
    </reaction>
</comment>
<evidence type="ECO:0000313" key="12">
    <source>
        <dbReference type="Proteomes" id="UP000075398"/>
    </source>
</evidence>
<evidence type="ECO:0000256" key="4">
    <source>
        <dbReference type="ARBA" id="ARBA00022605"/>
    </source>
</evidence>
<dbReference type="PRINTS" id="PR01100">
    <property type="entry name" value="SHIKIMTKNASE"/>
</dbReference>
<keyword evidence="8" id="KW-0067">ATP-binding</keyword>
<dbReference type="InterPro" id="IPR027417">
    <property type="entry name" value="P-loop_NTPase"/>
</dbReference>
<reference evidence="11 12" key="1">
    <citation type="journal article" date="2016" name="ISME J.">
        <title>Chasing the elusive Euryarchaeota class WSA2: genomes reveal a uniquely fastidious methyl-reducing methanogen.</title>
        <authorList>
            <person name="Nobu M.K."/>
            <person name="Narihiro T."/>
            <person name="Kuroda K."/>
            <person name="Mei R."/>
            <person name="Liu W.T."/>
        </authorList>
    </citation>
    <scope>NUCLEOTIDE SEQUENCE [LARGE SCALE GENOMIC DNA]</scope>
    <source>
        <strain evidence="11">U1lsi0528_Bin055</strain>
    </source>
</reference>
<keyword evidence="4" id="KW-0028">Amino-acid biosynthesis</keyword>
<dbReference type="GO" id="GO:0009073">
    <property type="term" value="P:aromatic amino acid family biosynthetic process"/>
    <property type="evidence" value="ECO:0007669"/>
    <property type="project" value="UniProtKB-KW"/>
</dbReference>
<dbReference type="GO" id="GO:0009423">
    <property type="term" value="P:chorismate biosynthetic process"/>
    <property type="evidence" value="ECO:0007669"/>
    <property type="project" value="UniProtKB-UniPathway"/>
</dbReference>
<dbReference type="Gene3D" id="3.40.50.300">
    <property type="entry name" value="P-loop containing nucleotide triphosphate hydrolases"/>
    <property type="match status" value="1"/>
</dbReference>
<evidence type="ECO:0000256" key="9">
    <source>
        <dbReference type="ARBA" id="ARBA00023141"/>
    </source>
</evidence>
<sequence>MNITLFGLRCVGKTTVGLRLSDITDRVFFDTDSIIKKRESKSIQEIINEKGWDYFRTREKEVIKDVSKENNAVISLGGGALMDKENVELLKDSLFILLKADIQTMRSRMEGDAPRPSLTNQDSQNEIDVIMAERMPVYEEIADIIIDTDSLSVYEVCDKILLELEKRRLM</sequence>
<dbReference type="InterPro" id="IPR031322">
    <property type="entry name" value="Shikimate/glucono_kinase"/>
</dbReference>
<evidence type="ECO:0000256" key="5">
    <source>
        <dbReference type="ARBA" id="ARBA00022679"/>
    </source>
</evidence>
<dbReference type="PANTHER" id="PTHR21087">
    <property type="entry name" value="SHIKIMATE KINASE"/>
    <property type="match status" value="1"/>
</dbReference>
<keyword evidence="7 11" id="KW-0418">Kinase</keyword>
<dbReference type="GO" id="GO:0005524">
    <property type="term" value="F:ATP binding"/>
    <property type="evidence" value="ECO:0007669"/>
    <property type="project" value="UniProtKB-KW"/>
</dbReference>
<proteinExistence type="inferred from homology"/>
<dbReference type="PANTHER" id="PTHR21087:SF16">
    <property type="entry name" value="SHIKIMATE KINASE 1, CHLOROPLASTIC"/>
    <property type="match status" value="1"/>
</dbReference>
<dbReference type="GO" id="GO:0005829">
    <property type="term" value="C:cytosol"/>
    <property type="evidence" value="ECO:0007669"/>
    <property type="project" value="TreeGrafter"/>
</dbReference>
<comment type="pathway">
    <text evidence="1">Metabolic intermediate biosynthesis; chorismate biosynthesis; chorismate from D-erythrose 4-phosphate and phosphoenolpyruvate: step 5/7.</text>
</comment>
<evidence type="ECO:0000313" key="11">
    <source>
        <dbReference type="EMBL" id="KYC49018.1"/>
    </source>
</evidence>
<dbReference type="GO" id="GO:0008652">
    <property type="term" value="P:amino acid biosynthetic process"/>
    <property type="evidence" value="ECO:0007669"/>
    <property type="project" value="UniProtKB-KW"/>
</dbReference>
<dbReference type="SUPFAM" id="SSF52540">
    <property type="entry name" value="P-loop containing nucleoside triphosphate hydrolases"/>
    <property type="match status" value="1"/>
</dbReference>
<accession>A0A150IVW2</accession>
<gene>
    <name evidence="11" type="ORF">AMQ22_01754</name>
</gene>
<evidence type="ECO:0000256" key="3">
    <source>
        <dbReference type="ARBA" id="ARBA00012154"/>
    </source>
</evidence>
<dbReference type="Proteomes" id="UP000075398">
    <property type="component" value="Unassembled WGS sequence"/>
</dbReference>
<dbReference type="Pfam" id="PF01202">
    <property type="entry name" value="SKI"/>
    <property type="match status" value="1"/>
</dbReference>
<dbReference type="EMBL" id="LNGC01000112">
    <property type="protein sequence ID" value="KYC49018.1"/>
    <property type="molecule type" value="Genomic_DNA"/>
</dbReference>
<dbReference type="InterPro" id="IPR000623">
    <property type="entry name" value="Shikimate_kinase/TSH1"/>
</dbReference>
<dbReference type="CDD" id="cd00464">
    <property type="entry name" value="SK"/>
    <property type="match status" value="1"/>
</dbReference>
<protein>
    <recommendedName>
        <fullName evidence="3">shikimate kinase</fullName>
        <ecNumber evidence="3">2.7.1.71</ecNumber>
    </recommendedName>
</protein>
<dbReference type="InterPro" id="IPR023000">
    <property type="entry name" value="Shikimate_kinase_CS"/>
</dbReference>
<dbReference type="AlphaFoldDB" id="A0A150IVW2"/>
<evidence type="ECO:0000256" key="8">
    <source>
        <dbReference type="ARBA" id="ARBA00022840"/>
    </source>
</evidence>